<gene>
    <name evidence="2" type="ORF">QBC33DRAFT_556878</name>
</gene>
<feature type="compositionally biased region" description="Basic and acidic residues" evidence="1">
    <location>
        <begin position="132"/>
        <end position="141"/>
    </location>
</feature>
<feature type="compositionally biased region" description="Gly residues" evidence="1">
    <location>
        <begin position="409"/>
        <end position="427"/>
    </location>
</feature>
<feature type="region of interest" description="Disordered" evidence="1">
    <location>
        <begin position="207"/>
        <end position="249"/>
    </location>
</feature>
<keyword evidence="3" id="KW-1185">Reference proteome</keyword>
<evidence type="ECO:0000256" key="1">
    <source>
        <dbReference type="SAM" id="MobiDB-lite"/>
    </source>
</evidence>
<feature type="compositionally biased region" description="Low complexity" evidence="1">
    <location>
        <begin position="399"/>
        <end position="408"/>
    </location>
</feature>
<name>A0AAJ0FIG6_9PEZI</name>
<dbReference type="EMBL" id="MU839002">
    <property type="protein sequence ID" value="KAK1769586.1"/>
    <property type="molecule type" value="Genomic_DNA"/>
</dbReference>
<organism evidence="2 3">
    <name type="scientific">Phialemonium atrogriseum</name>
    <dbReference type="NCBI Taxonomy" id="1093897"/>
    <lineage>
        <taxon>Eukaryota</taxon>
        <taxon>Fungi</taxon>
        <taxon>Dikarya</taxon>
        <taxon>Ascomycota</taxon>
        <taxon>Pezizomycotina</taxon>
        <taxon>Sordariomycetes</taxon>
        <taxon>Sordariomycetidae</taxon>
        <taxon>Cephalothecales</taxon>
        <taxon>Cephalothecaceae</taxon>
        <taxon>Phialemonium</taxon>
    </lineage>
</organism>
<dbReference type="InterPro" id="IPR031355">
    <property type="entry name" value="YBL010C/LAA2-like"/>
</dbReference>
<accession>A0AAJ0FIG6</accession>
<protein>
    <submittedName>
        <fullName evidence="2">Uncharacterized protein</fullName>
    </submittedName>
</protein>
<evidence type="ECO:0000313" key="2">
    <source>
        <dbReference type="EMBL" id="KAK1769586.1"/>
    </source>
</evidence>
<dbReference type="GeneID" id="85312952"/>
<feature type="compositionally biased region" description="Low complexity" evidence="1">
    <location>
        <begin position="357"/>
        <end position="368"/>
    </location>
</feature>
<dbReference type="Proteomes" id="UP001244011">
    <property type="component" value="Unassembled WGS sequence"/>
</dbReference>
<dbReference type="RefSeq" id="XP_060285799.1">
    <property type="nucleotide sequence ID" value="XM_060429765.1"/>
</dbReference>
<dbReference type="Pfam" id="PF17104">
    <property type="entry name" value="YBL010C_LAA2"/>
    <property type="match status" value="1"/>
</dbReference>
<feature type="compositionally biased region" description="Polar residues" evidence="1">
    <location>
        <begin position="385"/>
        <end position="397"/>
    </location>
</feature>
<feature type="region of interest" description="Disordered" evidence="1">
    <location>
        <begin position="1"/>
        <end position="165"/>
    </location>
</feature>
<feature type="region of interest" description="Disordered" evidence="1">
    <location>
        <begin position="347"/>
        <end position="442"/>
    </location>
</feature>
<reference evidence="2" key="1">
    <citation type="submission" date="2023-06" db="EMBL/GenBank/DDBJ databases">
        <title>Genome-scale phylogeny and comparative genomics of the fungal order Sordariales.</title>
        <authorList>
            <consortium name="Lawrence Berkeley National Laboratory"/>
            <person name="Hensen N."/>
            <person name="Bonometti L."/>
            <person name="Westerberg I."/>
            <person name="Brannstrom I.O."/>
            <person name="Guillou S."/>
            <person name="Cros-Aarteil S."/>
            <person name="Calhoun S."/>
            <person name="Haridas S."/>
            <person name="Kuo A."/>
            <person name="Mondo S."/>
            <person name="Pangilinan J."/>
            <person name="Riley R."/>
            <person name="Labutti K."/>
            <person name="Andreopoulos B."/>
            <person name="Lipzen A."/>
            <person name="Chen C."/>
            <person name="Yanf M."/>
            <person name="Daum C."/>
            <person name="Ng V."/>
            <person name="Clum A."/>
            <person name="Steindorff A."/>
            <person name="Ohm R."/>
            <person name="Martin F."/>
            <person name="Silar P."/>
            <person name="Natvig D."/>
            <person name="Lalanne C."/>
            <person name="Gautier V."/>
            <person name="Ament-Velasquez S.L."/>
            <person name="Kruys A."/>
            <person name="Hutchinson M.I."/>
            <person name="Powell A.J."/>
            <person name="Barry K."/>
            <person name="Miller A.N."/>
            <person name="Grigoriev I.V."/>
            <person name="Debuchy R."/>
            <person name="Gladieux P."/>
            <person name="Thoren M.H."/>
            <person name="Johannesson H."/>
        </authorList>
    </citation>
    <scope>NUCLEOTIDE SEQUENCE</scope>
    <source>
        <strain evidence="2">8032-3</strain>
    </source>
</reference>
<dbReference type="PANTHER" id="PTHR38698">
    <property type="entry name" value="EXPRESSED PROTEIN"/>
    <property type="match status" value="1"/>
</dbReference>
<comment type="caution">
    <text evidence="2">The sequence shown here is derived from an EMBL/GenBank/DDBJ whole genome shotgun (WGS) entry which is preliminary data.</text>
</comment>
<proteinExistence type="predicted"/>
<feature type="compositionally biased region" description="Acidic residues" evidence="1">
    <location>
        <begin position="207"/>
        <end position="221"/>
    </location>
</feature>
<evidence type="ECO:0000313" key="3">
    <source>
        <dbReference type="Proteomes" id="UP001244011"/>
    </source>
</evidence>
<feature type="compositionally biased region" description="Low complexity" evidence="1">
    <location>
        <begin position="223"/>
        <end position="233"/>
    </location>
</feature>
<feature type="compositionally biased region" description="Polar residues" evidence="1">
    <location>
        <begin position="40"/>
        <end position="49"/>
    </location>
</feature>
<dbReference type="AlphaFoldDB" id="A0AAJ0FIG6"/>
<sequence>MSGRRDSLTPPTRTGLADPGAHELDASDSDDHFSDAQSGPAESNRTSPIPKTRVEKVDNDPSYGEVPGTEAYRMREGDAEPDEIAVIPDASYKSPASGSEEGSRPPTPGGHPVPKTVVEVTPDTDGSVTHPGVEKRHKFDPPPDLVLKAESATVKGGDGEEASGTDAYSNITCLEDPKYRTFKEKILGADQEDGDDFGDDFDDFEEVNEEADFGDFDDGFQEPDAQPDASPAAAAPPAPRAPPTLSFPIPDFDGLDTDDIFAATEPYLDALFPEDEDDPTPTVPSAPRGDNPVFLTPRSASLWSQLVAPPPLQPPDWIRSRIRRLFLVSLGVPVDLDEILPASKQKKLVLPSLRPASSSGSLRVSSSSADGARRSLSRLRREGANASSASVDSQGRSTAAAAGAAAAAGPGGGGGGGGTDAGAGAGAGRASRRRKGPPAEPAFDLVAAEQVCTTTDEALDGMTDDELRAHVGRVEAMQETAKEVLEYWQKRTDEKIGDREAFEGVIENLVKHARKVRK</sequence>
<dbReference type="PANTHER" id="PTHR38698:SF1">
    <property type="entry name" value="FUNGAL PROTEIN"/>
    <property type="match status" value="1"/>
</dbReference>
<feature type="region of interest" description="Disordered" evidence="1">
    <location>
        <begin position="271"/>
        <end position="294"/>
    </location>
</feature>
<feature type="compositionally biased region" description="Basic and acidic residues" evidence="1">
    <location>
        <begin position="20"/>
        <end position="34"/>
    </location>
</feature>